<dbReference type="PANTHER" id="PTHR34596:SF2">
    <property type="entry name" value="CHITOPORIN"/>
    <property type="match status" value="1"/>
</dbReference>
<dbReference type="RefSeq" id="WP_274688712.1">
    <property type="nucleotide sequence ID" value="NZ_JAPMOU010000010.1"/>
</dbReference>
<dbReference type="InterPro" id="IPR005318">
    <property type="entry name" value="OM_porin_bac"/>
</dbReference>
<dbReference type="Gene3D" id="2.40.160.10">
    <property type="entry name" value="Porin"/>
    <property type="match status" value="1"/>
</dbReference>
<name>A0ABT5U7R6_9GAMM</name>
<comment type="caution">
    <text evidence="5">The sequence shown here is derived from an EMBL/GenBank/DDBJ whole genome shotgun (WGS) entry which is preliminary data.</text>
</comment>
<evidence type="ECO:0000313" key="6">
    <source>
        <dbReference type="Proteomes" id="UP001528823"/>
    </source>
</evidence>
<keyword evidence="2" id="KW-0813">Transport</keyword>
<dbReference type="PANTHER" id="PTHR34596">
    <property type="entry name" value="CHITOPORIN"/>
    <property type="match status" value="1"/>
</dbReference>
<evidence type="ECO:0000256" key="4">
    <source>
        <dbReference type="SAM" id="SignalP"/>
    </source>
</evidence>
<feature type="signal peptide" evidence="4">
    <location>
        <begin position="1"/>
        <end position="26"/>
    </location>
</feature>
<dbReference type="EMBL" id="JAPMOU010000010">
    <property type="protein sequence ID" value="MDE1462362.1"/>
    <property type="molecule type" value="Genomic_DNA"/>
</dbReference>
<evidence type="ECO:0000313" key="5">
    <source>
        <dbReference type="EMBL" id="MDE1462362.1"/>
    </source>
</evidence>
<dbReference type="Pfam" id="PF03573">
    <property type="entry name" value="OprD"/>
    <property type="match status" value="1"/>
</dbReference>
<evidence type="ECO:0000256" key="3">
    <source>
        <dbReference type="ARBA" id="ARBA00022729"/>
    </source>
</evidence>
<organism evidence="5 6">
    <name type="scientific">Spartinivicinus poritis</name>
    <dbReference type="NCBI Taxonomy" id="2994640"/>
    <lineage>
        <taxon>Bacteria</taxon>
        <taxon>Pseudomonadati</taxon>
        <taxon>Pseudomonadota</taxon>
        <taxon>Gammaproteobacteria</taxon>
        <taxon>Oceanospirillales</taxon>
        <taxon>Zooshikellaceae</taxon>
        <taxon>Spartinivicinus</taxon>
    </lineage>
</organism>
<keyword evidence="3 4" id="KW-0732">Signal</keyword>
<feature type="chain" id="PRO_5045604353" evidence="4">
    <location>
        <begin position="27"/>
        <end position="427"/>
    </location>
</feature>
<comment type="similarity">
    <text evidence="1">Belongs to the outer membrane porin (Opr) (TC 1.B.25) family.</text>
</comment>
<sequence>MKTFKFSTLAAAVVAASAASISTAQAEGFIEDSTGKLSIRNYYFNESGKNGAEFDRREWVQGFRFDFQSGYLFDTIGFDYSAGAAFKLDNPSNEKGFSSTNLPSDKSSSSDVNDIAGTTQAYIKAKFGDENLGVNGKYGLMQQGTETFGTSGSRVLPSSVFGAYVEGHASGFKLYGARFTETRQRNQSFFSEDLKNRSGEEIDQVDIIGAGYEFDNGLGFVVEHGKSDDYIKKRFAKVYYTIDLGNDMSVDLDARYGKAEENGNKFDKFKGANAYKNDDYESRYYNANATLNVGAASIGVGYNRTKDGDWVSGYFDQDHGTTNSSLSLWEDFLREGEEAWVITAGYDFADAGIPGLTAGLTYANSDNIHRRNDSDDTAREFSQDITYRFQSGALKDLSVQYQHWDYNGPGGDTDSHRLKLIYDIALF</sequence>
<protein>
    <submittedName>
        <fullName evidence="5">OprD family outer membrane porin</fullName>
    </submittedName>
</protein>
<keyword evidence="6" id="KW-1185">Reference proteome</keyword>
<gene>
    <name evidence="5" type="ORF">ORQ98_10305</name>
</gene>
<proteinExistence type="inferred from homology"/>
<reference evidence="5 6" key="1">
    <citation type="submission" date="2022-11" db="EMBL/GenBank/DDBJ databases">
        <title>Spartinivicinus poritis sp. nov., isolated from scleractinian coral Porites lutea.</title>
        <authorList>
            <person name="Zhang G."/>
            <person name="Cai L."/>
            <person name="Wei Q."/>
        </authorList>
    </citation>
    <scope>NUCLEOTIDE SEQUENCE [LARGE SCALE GENOMIC DNA]</scope>
    <source>
        <strain evidence="5 6">A2-2</strain>
    </source>
</reference>
<evidence type="ECO:0000256" key="2">
    <source>
        <dbReference type="ARBA" id="ARBA00022448"/>
    </source>
</evidence>
<dbReference type="Proteomes" id="UP001528823">
    <property type="component" value="Unassembled WGS sequence"/>
</dbReference>
<dbReference type="InterPro" id="IPR023614">
    <property type="entry name" value="Porin_dom_sf"/>
</dbReference>
<accession>A0ABT5U7R6</accession>
<evidence type="ECO:0000256" key="1">
    <source>
        <dbReference type="ARBA" id="ARBA00009075"/>
    </source>
</evidence>